<sequence length="196" mass="23314">MKEKKEKIIFLEGNKVILRPIRKETDLELFTRFFNDPEVRFYLSSVFPKTIRDEENWFDNQVGKNDNVILSIETREDSRLVGLMGLHRINWISKTAFTGACLGEKEYWGKGYGTDAKMILLNYAFNTLNLRKICSTAYDFNKRSQKYNQKCGYQIEGLRKKQFFVRGSYCDEVLLAVYKKDWLPLWKKYQKENNLK</sequence>
<dbReference type="SUPFAM" id="SSF55729">
    <property type="entry name" value="Acyl-CoA N-acyltransferases (Nat)"/>
    <property type="match status" value="1"/>
</dbReference>
<dbReference type="Gene3D" id="3.40.630.30">
    <property type="match status" value="1"/>
</dbReference>
<proteinExistence type="predicted"/>
<dbReference type="InterPro" id="IPR000182">
    <property type="entry name" value="GNAT_dom"/>
</dbReference>
<reference evidence="2 3" key="1">
    <citation type="journal article" date="2016" name="Nat. Commun.">
        <title>Thousands of microbial genomes shed light on interconnected biogeochemical processes in an aquifer system.</title>
        <authorList>
            <person name="Anantharaman K."/>
            <person name="Brown C.T."/>
            <person name="Hug L.A."/>
            <person name="Sharon I."/>
            <person name="Castelle C.J."/>
            <person name="Probst A.J."/>
            <person name="Thomas B.C."/>
            <person name="Singh A."/>
            <person name="Wilkins M.J."/>
            <person name="Karaoz U."/>
            <person name="Brodie E.L."/>
            <person name="Williams K.H."/>
            <person name="Hubbard S.S."/>
            <person name="Banfield J.F."/>
        </authorList>
    </citation>
    <scope>NUCLEOTIDE SEQUENCE [LARGE SCALE GENOMIC DNA]</scope>
</reference>
<dbReference type="Proteomes" id="UP000185809">
    <property type="component" value="Unassembled WGS sequence"/>
</dbReference>
<gene>
    <name evidence="2" type="ORF">A2995_00600</name>
</gene>
<dbReference type="AlphaFoldDB" id="A0A1F6X0Y9"/>
<dbReference type="GO" id="GO:0016747">
    <property type="term" value="F:acyltransferase activity, transferring groups other than amino-acyl groups"/>
    <property type="evidence" value="ECO:0007669"/>
    <property type="project" value="InterPro"/>
</dbReference>
<protein>
    <recommendedName>
        <fullName evidence="1">N-acetyltransferase domain-containing protein</fullName>
    </recommendedName>
</protein>
<dbReference type="PANTHER" id="PTHR43415">
    <property type="entry name" value="SPERMIDINE N(1)-ACETYLTRANSFERASE"/>
    <property type="match status" value="1"/>
</dbReference>
<accession>A0A1F6X0Y9</accession>
<dbReference type="PROSITE" id="PS51186">
    <property type="entry name" value="GNAT"/>
    <property type="match status" value="1"/>
</dbReference>
<dbReference type="EMBL" id="MFUP01000008">
    <property type="protein sequence ID" value="OGI87764.1"/>
    <property type="molecule type" value="Genomic_DNA"/>
</dbReference>
<name>A0A1F6X0Y9_9BACT</name>
<evidence type="ECO:0000313" key="2">
    <source>
        <dbReference type="EMBL" id="OGI87764.1"/>
    </source>
</evidence>
<dbReference type="Pfam" id="PF13302">
    <property type="entry name" value="Acetyltransf_3"/>
    <property type="match status" value="1"/>
</dbReference>
<dbReference type="InterPro" id="IPR016181">
    <property type="entry name" value="Acyl_CoA_acyltransferase"/>
</dbReference>
<feature type="domain" description="N-acetyltransferase" evidence="1">
    <location>
        <begin position="16"/>
        <end position="184"/>
    </location>
</feature>
<evidence type="ECO:0000313" key="3">
    <source>
        <dbReference type="Proteomes" id="UP000185809"/>
    </source>
</evidence>
<evidence type="ECO:0000259" key="1">
    <source>
        <dbReference type="PROSITE" id="PS51186"/>
    </source>
</evidence>
<comment type="caution">
    <text evidence="2">The sequence shown here is derived from an EMBL/GenBank/DDBJ whole genome shotgun (WGS) entry which is preliminary data.</text>
</comment>
<organism evidence="2 3">
    <name type="scientific">Candidatus Nomurabacteria bacterium RIFCSPLOWO2_01_FULL_33_24</name>
    <dbReference type="NCBI Taxonomy" id="1801765"/>
    <lineage>
        <taxon>Bacteria</taxon>
        <taxon>Candidatus Nomuraibacteriota</taxon>
    </lineage>
</organism>
<dbReference type="PANTHER" id="PTHR43415:SF3">
    <property type="entry name" value="GNAT-FAMILY ACETYLTRANSFERASE"/>
    <property type="match status" value="1"/>
</dbReference>